<gene>
    <name evidence="2" type="ORF">COV58_03515</name>
</gene>
<evidence type="ECO:0000313" key="2">
    <source>
        <dbReference type="EMBL" id="PIQ73255.1"/>
    </source>
</evidence>
<keyword evidence="1" id="KW-1133">Transmembrane helix</keyword>
<dbReference type="Proteomes" id="UP000231056">
    <property type="component" value="Unassembled WGS sequence"/>
</dbReference>
<evidence type="ECO:0000256" key="1">
    <source>
        <dbReference type="SAM" id="Phobius"/>
    </source>
</evidence>
<keyword evidence="1" id="KW-0812">Transmembrane</keyword>
<sequence length="72" mass="7534">MTPLVYIVAAFVFGSMLISAAYTIITAGGDKDKIAKSRSTATFAVLGIVVILLASLIVSILGFVTDINIPFL</sequence>
<evidence type="ECO:0000313" key="3">
    <source>
        <dbReference type="Proteomes" id="UP000231056"/>
    </source>
</evidence>
<name>A0A2M6IU00_9BACT</name>
<feature type="transmembrane region" description="Helical" evidence="1">
    <location>
        <begin position="6"/>
        <end position="29"/>
    </location>
</feature>
<reference evidence="2 3" key="1">
    <citation type="submission" date="2017-09" db="EMBL/GenBank/DDBJ databases">
        <title>Depth-based differentiation of microbial function through sediment-hosted aquifers and enrichment of novel symbionts in the deep terrestrial subsurface.</title>
        <authorList>
            <person name="Probst A.J."/>
            <person name="Ladd B."/>
            <person name="Jarett J.K."/>
            <person name="Geller-Mcgrath D.E."/>
            <person name="Sieber C.M."/>
            <person name="Emerson J.B."/>
            <person name="Anantharaman K."/>
            <person name="Thomas B.C."/>
            <person name="Malmstrom R."/>
            <person name="Stieglmeier M."/>
            <person name="Klingl A."/>
            <person name="Woyke T."/>
            <person name="Ryan C.M."/>
            <person name="Banfield J.F."/>
        </authorList>
    </citation>
    <scope>NUCLEOTIDE SEQUENCE [LARGE SCALE GENOMIC DNA]</scope>
    <source>
        <strain evidence="2">CG11_big_fil_rev_8_21_14_0_20_36_8</strain>
    </source>
</reference>
<dbReference type="EMBL" id="PCVM01000081">
    <property type="protein sequence ID" value="PIQ73255.1"/>
    <property type="molecule type" value="Genomic_DNA"/>
</dbReference>
<protein>
    <submittedName>
        <fullName evidence="2">Uncharacterized protein</fullName>
    </submittedName>
</protein>
<comment type="caution">
    <text evidence="2">The sequence shown here is derived from an EMBL/GenBank/DDBJ whole genome shotgun (WGS) entry which is preliminary data.</text>
</comment>
<feature type="transmembrane region" description="Helical" evidence="1">
    <location>
        <begin position="41"/>
        <end position="64"/>
    </location>
</feature>
<organism evidence="2 3">
    <name type="scientific">Candidatus Roizmanbacteria bacterium CG11_big_fil_rev_8_21_14_0_20_36_8</name>
    <dbReference type="NCBI Taxonomy" id="1974856"/>
    <lineage>
        <taxon>Bacteria</taxon>
        <taxon>Candidatus Roizmaniibacteriota</taxon>
    </lineage>
</organism>
<keyword evidence="1" id="KW-0472">Membrane</keyword>
<dbReference type="AlphaFoldDB" id="A0A2M6IU00"/>
<accession>A0A2M6IU00</accession>
<proteinExistence type="predicted"/>